<evidence type="ECO:0000256" key="3">
    <source>
        <dbReference type="ARBA" id="ARBA00022989"/>
    </source>
</evidence>
<feature type="transmembrane region" description="Helical" evidence="5">
    <location>
        <begin position="313"/>
        <end position="333"/>
    </location>
</feature>
<gene>
    <name evidence="7" type="ORF">BCR36DRAFT_587678</name>
</gene>
<proteinExistence type="predicted"/>
<comment type="caution">
    <text evidence="7">The sequence shown here is derived from an EMBL/GenBank/DDBJ whole genome shotgun (WGS) entry which is preliminary data.</text>
</comment>
<dbReference type="GO" id="GO:0016020">
    <property type="term" value="C:membrane"/>
    <property type="evidence" value="ECO:0007669"/>
    <property type="project" value="UniProtKB-SubCell"/>
</dbReference>
<keyword evidence="4 5" id="KW-0472">Membrane</keyword>
<dbReference type="InterPro" id="IPR051328">
    <property type="entry name" value="T7SS_ABC-Transporter"/>
</dbReference>
<feature type="domain" description="DUF3533" evidence="6">
    <location>
        <begin position="48"/>
        <end position="412"/>
    </location>
</feature>
<evidence type="ECO:0000256" key="4">
    <source>
        <dbReference type="ARBA" id="ARBA00023136"/>
    </source>
</evidence>
<sequence length="440" mass="51145">MAEQQTVSYDKIDPLKDEKPFYISEENYRKIQKKEEKFPTYHILLFAIVIPIVAFLMGMIYIGGIWNPIEKIPSLKYIIVNQDKGCYTPECAKMGLNEKTNLGIYYQQLNGEGGQFSIMTGDRNTAINMIENHDYWAAIYVPENFTINVLMNLNTVNKDKLVPVETELIFDEVRNYTTMKFVLKAFNMMEEAFFNSLVKKFEEKGGFNPLFIINGIQFKETNLHAISGFGQNFSSFIFLLITWIGTIATSIISHFYFPFENHWVEKKDTKHPILKAMIAKIAFCVLINVIIDVISSVIPYFCGGTFQIDHGYWRFLGFILFFSLSGLGINNLLIHILPFIFYYLVAVTFMFLQLLSCGGLVDTDVQPSFFKIGKAFPMYYGVRETRYIYWGSGKQYRTMNFITIGIWAVVSIVASLFMYYLELCVKRKRFLKRQELYRKN</sequence>
<keyword evidence="2 5" id="KW-0812">Transmembrane</keyword>
<name>A0A1Y1UV23_9FUNG</name>
<feature type="transmembrane region" description="Helical" evidence="5">
    <location>
        <begin position="43"/>
        <end position="66"/>
    </location>
</feature>
<protein>
    <recommendedName>
        <fullName evidence="6">DUF3533 domain-containing protein</fullName>
    </recommendedName>
</protein>
<reference evidence="7 8" key="2">
    <citation type="submission" date="2016-08" db="EMBL/GenBank/DDBJ databases">
        <title>Pervasive Adenine N6-methylation of Active Genes in Fungi.</title>
        <authorList>
            <consortium name="DOE Joint Genome Institute"/>
            <person name="Mondo S.J."/>
            <person name="Dannebaum R.O."/>
            <person name="Kuo R.C."/>
            <person name="Labutti K."/>
            <person name="Haridas S."/>
            <person name="Kuo A."/>
            <person name="Salamov A."/>
            <person name="Ahrendt S.R."/>
            <person name="Lipzen A."/>
            <person name="Sullivan W."/>
            <person name="Andreopoulos W.B."/>
            <person name="Clum A."/>
            <person name="Lindquist E."/>
            <person name="Daum C."/>
            <person name="Ramamoorthy G.K."/>
            <person name="Gryganskyi A."/>
            <person name="Culley D."/>
            <person name="Magnuson J.K."/>
            <person name="James T.Y."/>
            <person name="O'Malley M.A."/>
            <person name="Stajich J.E."/>
            <person name="Spatafora J.W."/>
            <person name="Visel A."/>
            <person name="Grigoriev I.V."/>
        </authorList>
    </citation>
    <scope>NUCLEOTIDE SEQUENCE [LARGE SCALE GENOMIC DNA]</scope>
    <source>
        <strain evidence="8">finn</strain>
    </source>
</reference>
<reference evidence="7 8" key="1">
    <citation type="submission" date="2016-08" db="EMBL/GenBank/DDBJ databases">
        <title>Genomes of anaerobic fungi encode conserved fungal cellulosomes for biomass hydrolysis.</title>
        <authorList>
            <consortium name="DOE Joint Genome Institute"/>
            <person name="Haitjema C.H."/>
            <person name="Gilmore S.P."/>
            <person name="Henske J.K."/>
            <person name="Solomon K.V."/>
            <person name="De Groot R."/>
            <person name="Kuo A."/>
            <person name="Mondo S.J."/>
            <person name="Salamov A.A."/>
            <person name="Labutti K."/>
            <person name="Zhao Z."/>
            <person name="Chiniquy J."/>
            <person name="Barry K."/>
            <person name="Brewer H.M."/>
            <person name="Purvine S.O."/>
            <person name="Wright A.T."/>
            <person name="Boxma B."/>
            <person name="Van Alen T."/>
            <person name="Hackstein J.H."/>
            <person name="Baker S.E."/>
            <person name="Grigoriev I.V."/>
            <person name="O'Malley M.A."/>
        </authorList>
    </citation>
    <scope>NUCLEOTIDE SEQUENCE [LARGE SCALE GENOMIC DNA]</scope>
    <source>
        <strain evidence="8">finn</strain>
    </source>
</reference>
<dbReference type="STRING" id="1754191.A0A1Y1UV23"/>
<evidence type="ECO:0000256" key="5">
    <source>
        <dbReference type="SAM" id="Phobius"/>
    </source>
</evidence>
<dbReference type="PANTHER" id="PTHR43077">
    <property type="entry name" value="TRANSPORT PERMEASE YVFS-RELATED"/>
    <property type="match status" value="1"/>
</dbReference>
<organism evidence="7 8">
    <name type="scientific">Piromyces finnis</name>
    <dbReference type="NCBI Taxonomy" id="1754191"/>
    <lineage>
        <taxon>Eukaryota</taxon>
        <taxon>Fungi</taxon>
        <taxon>Fungi incertae sedis</taxon>
        <taxon>Chytridiomycota</taxon>
        <taxon>Chytridiomycota incertae sedis</taxon>
        <taxon>Neocallimastigomycetes</taxon>
        <taxon>Neocallimastigales</taxon>
        <taxon>Neocallimastigaceae</taxon>
        <taxon>Piromyces</taxon>
    </lineage>
</organism>
<dbReference type="PANTHER" id="PTHR43077:SF10">
    <property type="entry name" value="TRANSPORT PERMEASE PROTEIN"/>
    <property type="match status" value="1"/>
</dbReference>
<evidence type="ECO:0000256" key="1">
    <source>
        <dbReference type="ARBA" id="ARBA00004141"/>
    </source>
</evidence>
<feature type="transmembrane region" description="Helical" evidence="5">
    <location>
        <begin position="401"/>
        <end position="421"/>
    </location>
</feature>
<dbReference type="InterPro" id="IPR022703">
    <property type="entry name" value="DUF3533"/>
</dbReference>
<dbReference type="Pfam" id="PF12051">
    <property type="entry name" value="DUF3533"/>
    <property type="match status" value="1"/>
</dbReference>
<dbReference type="EMBL" id="MCFH01000076">
    <property type="protein sequence ID" value="ORX41879.1"/>
    <property type="molecule type" value="Genomic_DNA"/>
</dbReference>
<feature type="transmembrane region" description="Helical" evidence="5">
    <location>
        <begin position="340"/>
        <end position="361"/>
    </location>
</feature>
<dbReference type="AlphaFoldDB" id="A0A1Y1UV23"/>
<feature type="transmembrane region" description="Helical" evidence="5">
    <location>
        <begin position="236"/>
        <end position="257"/>
    </location>
</feature>
<evidence type="ECO:0000256" key="2">
    <source>
        <dbReference type="ARBA" id="ARBA00022692"/>
    </source>
</evidence>
<accession>A0A1Y1UV23</accession>
<keyword evidence="3 5" id="KW-1133">Transmembrane helix</keyword>
<feature type="transmembrane region" description="Helical" evidence="5">
    <location>
        <begin position="278"/>
        <end position="301"/>
    </location>
</feature>
<keyword evidence="8" id="KW-1185">Reference proteome</keyword>
<evidence type="ECO:0000313" key="7">
    <source>
        <dbReference type="EMBL" id="ORX41879.1"/>
    </source>
</evidence>
<dbReference type="OrthoDB" id="538718at2759"/>
<comment type="subcellular location">
    <subcellularLocation>
        <location evidence="1">Membrane</location>
        <topology evidence="1">Multi-pass membrane protein</topology>
    </subcellularLocation>
</comment>
<evidence type="ECO:0000313" key="8">
    <source>
        <dbReference type="Proteomes" id="UP000193719"/>
    </source>
</evidence>
<evidence type="ECO:0000259" key="6">
    <source>
        <dbReference type="Pfam" id="PF12051"/>
    </source>
</evidence>
<dbReference type="Proteomes" id="UP000193719">
    <property type="component" value="Unassembled WGS sequence"/>
</dbReference>